<evidence type="ECO:0000256" key="14">
    <source>
        <dbReference type="SAM" id="Phobius"/>
    </source>
</evidence>
<feature type="domain" description="EF-hand" evidence="15">
    <location>
        <begin position="289"/>
        <end position="324"/>
    </location>
</feature>
<dbReference type="CDD" id="cd06186">
    <property type="entry name" value="NOX_Duox_like_FAD_NADP"/>
    <property type="match status" value="1"/>
</dbReference>
<dbReference type="InterPro" id="IPR000778">
    <property type="entry name" value="Cyt_b245_heavy_chain"/>
</dbReference>
<keyword evidence="11" id="KW-0560">Oxidoreductase</keyword>
<evidence type="ECO:0000256" key="1">
    <source>
        <dbReference type="ARBA" id="ARBA00004141"/>
    </source>
</evidence>
<dbReference type="STRING" id="4558.A0A1B6PHW6"/>
<keyword evidence="9" id="KW-0521">NADP</keyword>
<protein>
    <submittedName>
        <fullName evidence="17">Uncharacterized protein</fullName>
    </submittedName>
</protein>
<feature type="transmembrane region" description="Helical" evidence="14">
    <location>
        <begin position="809"/>
        <end position="826"/>
    </location>
</feature>
<evidence type="ECO:0000256" key="3">
    <source>
        <dbReference type="ARBA" id="ARBA00022559"/>
    </source>
</evidence>
<feature type="transmembrane region" description="Helical" evidence="14">
    <location>
        <begin position="571"/>
        <end position="593"/>
    </location>
</feature>
<evidence type="ECO:0000256" key="12">
    <source>
        <dbReference type="ARBA" id="ARBA00023136"/>
    </source>
</evidence>
<dbReference type="InterPro" id="IPR013121">
    <property type="entry name" value="Fe_red_NAD-bd_6"/>
</dbReference>
<dbReference type="OMA" id="WHQRTTW"/>
<feature type="compositionally biased region" description="Low complexity" evidence="13">
    <location>
        <begin position="398"/>
        <end position="413"/>
    </location>
</feature>
<dbReference type="PANTHER" id="PTHR11972">
    <property type="entry name" value="NADPH OXIDASE"/>
    <property type="match status" value="1"/>
</dbReference>
<evidence type="ECO:0000256" key="9">
    <source>
        <dbReference type="ARBA" id="ARBA00022857"/>
    </source>
</evidence>
<name>A0A1B6PHW6_SORBI</name>
<dbReference type="AlphaFoldDB" id="A0A1B6PHW6"/>
<dbReference type="InterPro" id="IPR002048">
    <property type="entry name" value="EF_hand_dom"/>
</dbReference>
<proteinExistence type="inferred from homology"/>
<dbReference type="Gramene" id="KXG25273">
    <property type="protein sequence ID" value="KXG25273"/>
    <property type="gene ID" value="SORBI_3007G148300"/>
</dbReference>
<dbReference type="Gene3D" id="1.10.238.10">
    <property type="entry name" value="EF-hand"/>
    <property type="match status" value="1"/>
</dbReference>
<evidence type="ECO:0000256" key="4">
    <source>
        <dbReference type="ARBA" id="ARBA00022630"/>
    </source>
</evidence>
<feature type="transmembrane region" description="Helical" evidence="14">
    <location>
        <begin position="636"/>
        <end position="652"/>
    </location>
</feature>
<dbReference type="eggNOG" id="KOG0039">
    <property type="taxonomic scope" value="Eukaryota"/>
</dbReference>
<dbReference type="SMR" id="A0A1B6PHW6"/>
<dbReference type="SUPFAM" id="SSF52343">
    <property type="entry name" value="Ferredoxin reductase-like, C-terminal NADP-linked domain"/>
    <property type="match status" value="1"/>
</dbReference>
<dbReference type="EMBL" id="CM000766">
    <property type="protein sequence ID" value="KXG25273.1"/>
    <property type="molecule type" value="Genomic_DNA"/>
</dbReference>
<feature type="region of interest" description="Disordered" evidence="13">
    <location>
        <begin position="97"/>
        <end position="128"/>
    </location>
</feature>
<dbReference type="CDD" id="cd00051">
    <property type="entry name" value="EFh"/>
    <property type="match status" value="1"/>
</dbReference>
<keyword evidence="12 14" id="KW-0472">Membrane</keyword>
<evidence type="ECO:0000259" key="16">
    <source>
        <dbReference type="PROSITE" id="PS51384"/>
    </source>
</evidence>
<evidence type="ECO:0000259" key="15">
    <source>
        <dbReference type="PROSITE" id="PS50222"/>
    </source>
</evidence>
<evidence type="ECO:0000256" key="11">
    <source>
        <dbReference type="ARBA" id="ARBA00023002"/>
    </source>
</evidence>
<feature type="region of interest" description="Disordered" evidence="13">
    <location>
        <begin position="389"/>
        <end position="419"/>
    </location>
</feature>
<reference evidence="18" key="2">
    <citation type="journal article" date="2018" name="Plant J.">
        <title>The Sorghum bicolor reference genome: improved assembly, gene annotations, a transcriptome atlas, and signatures of genome organization.</title>
        <authorList>
            <person name="McCormick R.F."/>
            <person name="Truong S.K."/>
            <person name="Sreedasyam A."/>
            <person name="Jenkins J."/>
            <person name="Shu S."/>
            <person name="Sims D."/>
            <person name="Kennedy M."/>
            <person name="Amirebrahimi M."/>
            <person name="Weers B.D."/>
            <person name="McKinley B."/>
            <person name="Mattison A."/>
            <person name="Morishige D.T."/>
            <person name="Grimwood J."/>
            <person name="Schmutz J."/>
            <person name="Mullet J.E."/>
        </authorList>
    </citation>
    <scope>NUCLEOTIDE SEQUENCE [LARGE SCALE GENOMIC DNA]</scope>
    <source>
        <strain evidence="18">cv. BTx623</strain>
    </source>
</reference>
<keyword evidence="18" id="KW-1185">Reference proteome</keyword>
<dbReference type="PRINTS" id="PR00466">
    <property type="entry name" value="GP91PHOX"/>
</dbReference>
<dbReference type="InParanoid" id="A0A1B6PHW6"/>
<reference evidence="17 18" key="1">
    <citation type="journal article" date="2009" name="Nature">
        <title>The Sorghum bicolor genome and the diversification of grasses.</title>
        <authorList>
            <person name="Paterson A.H."/>
            <person name="Bowers J.E."/>
            <person name="Bruggmann R."/>
            <person name="Dubchak I."/>
            <person name="Grimwood J."/>
            <person name="Gundlach H."/>
            <person name="Haberer G."/>
            <person name="Hellsten U."/>
            <person name="Mitros T."/>
            <person name="Poliakov A."/>
            <person name="Schmutz J."/>
            <person name="Spannagl M."/>
            <person name="Tang H."/>
            <person name="Wang X."/>
            <person name="Wicker T."/>
            <person name="Bharti A.K."/>
            <person name="Chapman J."/>
            <person name="Feltus F.A."/>
            <person name="Gowik U."/>
            <person name="Grigoriev I.V."/>
            <person name="Lyons E."/>
            <person name="Maher C.A."/>
            <person name="Martis M."/>
            <person name="Narechania A."/>
            <person name="Otillar R.P."/>
            <person name="Penning B.W."/>
            <person name="Salamov A.A."/>
            <person name="Wang Y."/>
            <person name="Zhang L."/>
            <person name="Carpita N.C."/>
            <person name="Freeling M."/>
            <person name="Gingle A.R."/>
            <person name="Hash C.T."/>
            <person name="Keller B."/>
            <person name="Klein P."/>
            <person name="Kresovich S."/>
            <person name="McCann M.C."/>
            <person name="Ming R."/>
            <person name="Peterson D.G."/>
            <person name="Mehboob-ur-Rahman"/>
            <person name="Ware D."/>
            <person name="Westhoff P."/>
            <person name="Mayer K.F."/>
            <person name="Messing J."/>
            <person name="Rokhsar D.S."/>
        </authorList>
    </citation>
    <scope>NUCLEOTIDE SEQUENCE [LARGE SCALE GENOMIC DNA]</scope>
    <source>
        <strain evidence="18">cv. BTx623</strain>
    </source>
</reference>
<evidence type="ECO:0000313" key="17">
    <source>
        <dbReference type="EMBL" id="KXG25273.1"/>
    </source>
</evidence>
<evidence type="ECO:0000256" key="13">
    <source>
        <dbReference type="SAM" id="MobiDB-lite"/>
    </source>
</evidence>
<keyword evidence="4" id="KW-0285">Flavoprotein</keyword>
<evidence type="ECO:0000256" key="6">
    <source>
        <dbReference type="ARBA" id="ARBA00022723"/>
    </source>
</evidence>
<organism evidence="17 18">
    <name type="scientific">Sorghum bicolor</name>
    <name type="common">Sorghum</name>
    <name type="synonym">Sorghum vulgare</name>
    <dbReference type="NCBI Taxonomy" id="4558"/>
    <lineage>
        <taxon>Eukaryota</taxon>
        <taxon>Viridiplantae</taxon>
        <taxon>Streptophyta</taxon>
        <taxon>Embryophyta</taxon>
        <taxon>Tracheophyta</taxon>
        <taxon>Spermatophyta</taxon>
        <taxon>Magnoliopsida</taxon>
        <taxon>Liliopsida</taxon>
        <taxon>Poales</taxon>
        <taxon>Poaceae</taxon>
        <taxon>PACMAD clade</taxon>
        <taxon>Panicoideae</taxon>
        <taxon>Andropogonodae</taxon>
        <taxon>Andropogoneae</taxon>
        <taxon>Sorghinae</taxon>
        <taxon>Sorghum</taxon>
    </lineage>
</organism>
<dbReference type="InterPro" id="IPR013112">
    <property type="entry name" value="FAD-bd_8"/>
</dbReference>
<keyword evidence="10 14" id="KW-1133">Transmembrane helix</keyword>
<dbReference type="InterPro" id="IPR050369">
    <property type="entry name" value="RBOH/FRE"/>
</dbReference>
<dbReference type="GO" id="GO:0016174">
    <property type="term" value="F:NAD(P)H oxidase H2O2-forming activity"/>
    <property type="evidence" value="ECO:0000318"/>
    <property type="project" value="GO_Central"/>
</dbReference>
<evidence type="ECO:0000256" key="7">
    <source>
        <dbReference type="ARBA" id="ARBA00022827"/>
    </source>
</evidence>
<dbReference type="SUPFAM" id="SSF47473">
    <property type="entry name" value="EF-hand"/>
    <property type="match status" value="1"/>
</dbReference>
<dbReference type="PROSITE" id="PS50222">
    <property type="entry name" value="EF_HAND_2"/>
    <property type="match status" value="1"/>
</dbReference>
<dbReference type="GO" id="GO:0005509">
    <property type="term" value="F:calcium ion binding"/>
    <property type="evidence" value="ECO:0007669"/>
    <property type="project" value="InterPro"/>
</dbReference>
<dbReference type="InterPro" id="IPR039261">
    <property type="entry name" value="FNR_nucleotide-bd"/>
</dbReference>
<dbReference type="FunFam" id="3.40.50.80:FF:000028">
    <property type="entry name" value="Respiratory burst oxidase protein E"/>
    <property type="match status" value="1"/>
</dbReference>
<evidence type="ECO:0000256" key="8">
    <source>
        <dbReference type="ARBA" id="ARBA00022837"/>
    </source>
</evidence>
<keyword evidence="5 14" id="KW-0812">Transmembrane</keyword>
<dbReference type="Pfam" id="PF01794">
    <property type="entry name" value="Ferric_reduct"/>
    <property type="match status" value="1"/>
</dbReference>
<keyword evidence="6" id="KW-0479">Metal-binding</keyword>
<dbReference type="Gene3D" id="2.40.30.10">
    <property type="entry name" value="Translation factors"/>
    <property type="match status" value="1"/>
</dbReference>
<dbReference type="PANTHER" id="PTHR11972:SF190">
    <property type="entry name" value="OS08G0453700 PROTEIN"/>
    <property type="match status" value="1"/>
</dbReference>
<dbReference type="GO" id="GO:0004601">
    <property type="term" value="F:peroxidase activity"/>
    <property type="evidence" value="ECO:0007669"/>
    <property type="project" value="UniProtKB-KW"/>
</dbReference>
<dbReference type="Pfam" id="PF08022">
    <property type="entry name" value="FAD_binding_8"/>
    <property type="match status" value="1"/>
</dbReference>
<evidence type="ECO:0000313" key="18">
    <source>
        <dbReference type="Proteomes" id="UP000000768"/>
    </source>
</evidence>
<evidence type="ECO:0000256" key="5">
    <source>
        <dbReference type="ARBA" id="ARBA00022692"/>
    </source>
</evidence>
<dbReference type="GO" id="GO:0005886">
    <property type="term" value="C:plasma membrane"/>
    <property type="evidence" value="ECO:0000318"/>
    <property type="project" value="GO_Central"/>
</dbReference>
<gene>
    <name evidence="17" type="ORF">SORBI_3007G148300</name>
</gene>
<dbReference type="InterPro" id="IPR017927">
    <property type="entry name" value="FAD-bd_FR_type"/>
</dbReference>
<dbReference type="FunFam" id="1.10.238.10:FF:000049">
    <property type="entry name" value="Respiratory burst oxidase homolog A"/>
    <property type="match status" value="1"/>
</dbReference>
<keyword evidence="8" id="KW-0106">Calcium</keyword>
<accession>A0A1B6PHW6</accession>
<dbReference type="OrthoDB" id="167398at2759"/>
<dbReference type="SFLD" id="SFLDG01169">
    <property type="entry name" value="NADPH_oxidase_subgroup_(NOX)"/>
    <property type="match status" value="1"/>
</dbReference>
<dbReference type="InterPro" id="IPR013130">
    <property type="entry name" value="Fe3_Rdtase_TM_dom"/>
</dbReference>
<dbReference type="InterPro" id="IPR011992">
    <property type="entry name" value="EF-hand-dom_pair"/>
</dbReference>
<sequence>MWAPSRGSSSGSGRRTWRRRIADYLADDQTDVSDNESFITAHSDEYVAASTSMSAAGGGGMLPAFLADQSDLVEVMLELDEESMVVRSVTPTTAALYGTPTASSLPGPGAAGPQAHTPDGPRSLSRCSSTSSRIRRKFAWLRSPSPSPSLRRPPPAAGAAAATAALSDQQVVREAALAARERRRVQARLLNRSRSGARRALKGLRFISRTTTDADGGAALWRAVEERFNALATDGLLARDDFGDCIGMVDSKEFAVGIFDALARRRRQNLERISKDELYEFWLQISDQSFDARLQIFFDMVDTNVDGRITREEVQELIVLSASANKLSKLKEQAEEYASLIMEELDPENLGYIELWQLEALLLQRDAYMTYSRPMSSGSAAQWSQGLSAGAGAGAGGQQQQQQQAQPQPSRWQLQRRRWSPRRAAARARVAAAERWRRAWVVALWCAAMASLFAWRFVQYRRSAAFRVMGYCLPTAKGAAETLKLNMALVLLPVCRNTLTWLRSTWARFFVPFDDSIAFHKMIALAIAVGICLHAGNHLACDFPRLIASGPDEYRLVARFFGRDKPSYRGLLAGAEGVTGIVMVTLMAVSFTLATRPFRKREAEVKPARSARRWCWPLAHLAGGFNAFWYSHHLLIVVYLLLLVHGWFVFLVDKWYQRTTWMYISVPLVLYVGERTLRAFRSKAYAVKILKVCLLPGNVLTITMSKPYGFRYRSGQYIFLQCPTISPFEWHPFSITSAPGDDYISVHIQTRGDWTQELKRIFVENYFTPCVPRRAAFGELGAVEHKSPPRLLVDGPYGAPAQDFRNYDVLLLVGLGIGATPFISILRDLLNNIKLADELMDLAMETSRSEDSANSLSASTASSSNKRRAYRTSCAHFYWVTREPGSFEWFKGVMNEVAEMDKKGVIELHNYLTSVYEERDARTTLLSMVQALNHAKHGVDIVSGTRVRTHFARPNWKEVFTRIASKHPNSTVGVFYCGRPTLAKELKKLSLDMSHKTGTRFDFHKEYF</sequence>
<dbReference type="InterPro" id="IPR017938">
    <property type="entry name" value="Riboflavin_synthase-like_b-brl"/>
</dbReference>
<comment type="subcellular location">
    <subcellularLocation>
        <location evidence="1">Membrane</location>
        <topology evidence="1">Multi-pass membrane protein</topology>
    </subcellularLocation>
</comment>
<feature type="transmembrane region" description="Helical" evidence="14">
    <location>
        <begin position="439"/>
        <end position="458"/>
    </location>
</feature>
<dbReference type="Pfam" id="PF08414">
    <property type="entry name" value="NADPH_Ox"/>
    <property type="match status" value="1"/>
</dbReference>
<dbReference type="Pfam" id="PF08030">
    <property type="entry name" value="NAD_binding_6"/>
    <property type="match status" value="1"/>
</dbReference>
<dbReference type="SUPFAM" id="SSF63380">
    <property type="entry name" value="Riboflavin synthase domain-like"/>
    <property type="match status" value="1"/>
</dbReference>
<keyword evidence="3" id="KW-0575">Peroxidase</keyword>
<dbReference type="Gene3D" id="3.40.50.80">
    <property type="entry name" value="Nucleotide-binding domain of ferredoxin-NADP reductase (FNR) module"/>
    <property type="match status" value="1"/>
</dbReference>
<comment type="similarity">
    <text evidence="2">Belongs to the RBOH (TC 5.B.1.3) family.</text>
</comment>
<dbReference type="Proteomes" id="UP000000768">
    <property type="component" value="Chromosome 7"/>
</dbReference>
<keyword evidence="7" id="KW-0274">FAD</keyword>
<dbReference type="FunFam" id="2.40.30.10:FF:000019">
    <property type="entry name" value="Respiratory burst oxidase homolog A"/>
    <property type="match status" value="1"/>
</dbReference>
<feature type="domain" description="FAD-binding FR-type" evidence="16">
    <location>
        <begin position="682"/>
        <end position="803"/>
    </location>
</feature>
<dbReference type="PROSITE" id="PS51384">
    <property type="entry name" value="FAD_FR"/>
    <property type="match status" value="1"/>
</dbReference>
<evidence type="ECO:0000256" key="2">
    <source>
        <dbReference type="ARBA" id="ARBA00007975"/>
    </source>
</evidence>
<dbReference type="InterPro" id="IPR013623">
    <property type="entry name" value="NADPH_Ox"/>
</dbReference>
<evidence type="ECO:0000256" key="10">
    <source>
        <dbReference type="ARBA" id="ARBA00022989"/>
    </source>
</evidence>